<reference evidence="2 3" key="1">
    <citation type="submission" date="2023-09" db="EMBL/GenBank/DDBJ databases">
        <title>Nesidiocoris tenuis whole genome shotgun sequence.</title>
        <authorList>
            <person name="Shibata T."/>
            <person name="Shimoda M."/>
            <person name="Kobayashi T."/>
            <person name="Uehara T."/>
        </authorList>
    </citation>
    <scope>NUCLEOTIDE SEQUENCE [LARGE SCALE GENOMIC DNA]</scope>
    <source>
        <strain evidence="2 3">Japan</strain>
    </source>
</reference>
<dbReference type="Proteomes" id="UP001307889">
    <property type="component" value="Chromosome 5"/>
</dbReference>
<gene>
    <name evidence="2" type="ORF">NTJ_07438</name>
</gene>
<evidence type="ECO:0000313" key="3">
    <source>
        <dbReference type="Proteomes" id="UP001307889"/>
    </source>
</evidence>
<feature type="region of interest" description="Disordered" evidence="1">
    <location>
        <begin position="1"/>
        <end position="86"/>
    </location>
</feature>
<protein>
    <submittedName>
        <fullName evidence="2">Uncharacterized protein</fullName>
    </submittedName>
</protein>
<dbReference type="EMBL" id="AP028913">
    <property type="protein sequence ID" value="BES94629.1"/>
    <property type="molecule type" value="Genomic_DNA"/>
</dbReference>
<evidence type="ECO:0000256" key="1">
    <source>
        <dbReference type="SAM" id="MobiDB-lite"/>
    </source>
</evidence>
<sequence length="98" mass="10884">MEIIENPDQKSIGFPTRNTGIKEKLIAGQPSSPLRKAPLGLKPSAVPTPDPDRQTTSESRRDVLPPPPAASRLPDRYSRPPRQLNTSCSLFQIQHFSR</sequence>
<name>A0ABN7AQZ5_9HEMI</name>
<organism evidence="2 3">
    <name type="scientific">Nesidiocoris tenuis</name>
    <dbReference type="NCBI Taxonomy" id="355587"/>
    <lineage>
        <taxon>Eukaryota</taxon>
        <taxon>Metazoa</taxon>
        <taxon>Ecdysozoa</taxon>
        <taxon>Arthropoda</taxon>
        <taxon>Hexapoda</taxon>
        <taxon>Insecta</taxon>
        <taxon>Pterygota</taxon>
        <taxon>Neoptera</taxon>
        <taxon>Paraneoptera</taxon>
        <taxon>Hemiptera</taxon>
        <taxon>Heteroptera</taxon>
        <taxon>Panheteroptera</taxon>
        <taxon>Cimicomorpha</taxon>
        <taxon>Miridae</taxon>
        <taxon>Dicyphina</taxon>
        <taxon>Nesidiocoris</taxon>
    </lineage>
</organism>
<evidence type="ECO:0000313" key="2">
    <source>
        <dbReference type="EMBL" id="BES94629.1"/>
    </source>
</evidence>
<feature type="compositionally biased region" description="Basic and acidic residues" evidence="1">
    <location>
        <begin position="50"/>
        <end position="63"/>
    </location>
</feature>
<proteinExistence type="predicted"/>
<keyword evidence="3" id="KW-1185">Reference proteome</keyword>
<accession>A0ABN7AQZ5</accession>